<dbReference type="OMA" id="NGAKECK"/>
<dbReference type="HOGENOM" id="CLU_412942_0_0_1"/>
<dbReference type="CTD" id="20236952"/>
<feature type="compositionally biased region" description="Polar residues" evidence="1">
    <location>
        <begin position="253"/>
        <end position="265"/>
    </location>
</feature>
<dbReference type="AlphaFoldDB" id="V4BBJ7"/>
<feature type="region of interest" description="Disordered" evidence="1">
    <location>
        <begin position="442"/>
        <end position="581"/>
    </location>
</feature>
<feature type="region of interest" description="Disordered" evidence="1">
    <location>
        <begin position="1"/>
        <end position="28"/>
    </location>
</feature>
<reference evidence="2 3" key="1">
    <citation type="journal article" date="2013" name="Nature">
        <title>Insights into bilaterian evolution from three spiralian genomes.</title>
        <authorList>
            <person name="Simakov O."/>
            <person name="Marletaz F."/>
            <person name="Cho S.J."/>
            <person name="Edsinger-Gonzales E."/>
            <person name="Havlak P."/>
            <person name="Hellsten U."/>
            <person name="Kuo D.H."/>
            <person name="Larsson T."/>
            <person name="Lv J."/>
            <person name="Arendt D."/>
            <person name="Savage R."/>
            <person name="Osoegawa K."/>
            <person name="de Jong P."/>
            <person name="Grimwood J."/>
            <person name="Chapman J.A."/>
            <person name="Shapiro H."/>
            <person name="Aerts A."/>
            <person name="Otillar R.P."/>
            <person name="Terry A.Y."/>
            <person name="Boore J.L."/>
            <person name="Grigoriev I.V."/>
            <person name="Lindberg D.R."/>
            <person name="Seaver E.C."/>
            <person name="Weisblat D.A."/>
            <person name="Putnam N.H."/>
            <person name="Rokhsar D.S."/>
        </authorList>
    </citation>
    <scope>NUCLEOTIDE SEQUENCE [LARGE SCALE GENOMIC DNA]</scope>
</reference>
<feature type="region of interest" description="Disordered" evidence="1">
    <location>
        <begin position="207"/>
        <end position="399"/>
    </location>
</feature>
<feature type="compositionally biased region" description="Polar residues" evidence="1">
    <location>
        <begin position="461"/>
        <end position="552"/>
    </location>
</feature>
<dbReference type="GO" id="GO:0005884">
    <property type="term" value="C:actin filament"/>
    <property type="evidence" value="ECO:0007669"/>
    <property type="project" value="TreeGrafter"/>
</dbReference>
<sequence>MGFEFDEHSDEYEVPVNKTESERSSMNQSYGQTYAAMDGGRNFPPSPRQMYNTNNTYEEMTRHNGSTHRSLEKIPPVLPTRSPDTRLSNSTGTSSRGSSISEHDNITYADSHYSTPSPPMSPGKKHHQGHYGSGQSPYSYVPNSNVLQQQLQHQELYSRAEGLYDTYIHNDDHLVQQSAYGQSPQNQKHMQIGKSVKKMASPVLTHKMYPYQNGPNGTQSSPKLRRASEADANQSMKVKGKNVGSPKLPLKFQQKSASIDCGQTSVPPPPSFPAPPPPLHVQERYHGNNPRCPSPPLPPPPPEHNQGSTKKPGMPPPLPPVSTIPGRQSRPQEVSGYQSPRSASHSRSSSSVGSVESSAAIIQELGQVKLKPRNHSGTNGNVSTDNASGNELSKIQLKKTKTDKIGDIYQESAPPAEKSPSSSISSLTAGIVPICDIDDFPLPPPPEELLSSIPPPVVQPAYSQSAGVQRQNSGVQRPNSGVHQEFQRQNSGVHQELQRQNSSGGKFQQQTPASNGVNRFQGFQTPSSPVNKTIGSQSPFGAQNHQPSSPITNKKFPVATPQSPVAKQPPQMIPKVPSVPVLPKSQIAPPSEPMIPKTPSMPAVAAQSQGIPSAPPVPKTPNVPQTSNGNTGHIVTIVSRMFFDFGPNFCDYGQIMIFAIFERIW</sequence>
<feature type="compositionally biased region" description="Pro residues" evidence="1">
    <location>
        <begin position="313"/>
        <end position="322"/>
    </location>
</feature>
<dbReference type="Proteomes" id="UP000030746">
    <property type="component" value="Unassembled WGS sequence"/>
</dbReference>
<dbReference type="RefSeq" id="XP_009044435.1">
    <property type="nucleotide sequence ID" value="XM_009046187.1"/>
</dbReference>
<dbReference type="PANTHER" id="PTHR45691:SF1">
    <property type="entry name" value="FH2 DOMAIN-CONTAINING PROTEIN 1-RELATED"/>
    <property type="match status" value="1"/>
</dbReference>
<feature type="compositionally biased region" description="Pro residues" evidence="1">
    <location>
        <begin position="442"/>
        <end position="458"/>
    </location>
</feature>
<feature type="compositionally biased region" description="Pro residues" evidence="1">
    <location>
        <begin position="292"/>
        <end position="303"/>
    </location>
</feature>
<gene>
    <name evidence="2" type="ORF">LOTGIDRAFT_156166</name>
</gene>
<evidence type="ECO:0000313" key="2">
    <source>
        <dbReference type="EMBL" id="ESP04926.1"/>
    </source>
</evidence>
<feature type="compositionally biased region" description="Low complexity" evidence="1">
    <location>
        <begin position="339"/>
        <end position="359"/>
    </location>
</feature>
<feature type="compositionally biased region" description="Low complexity" evidence="1">
    <location>
        <begin position="88"/>
        <end position="100"/>
    </location>
</feature>
<dbReference type="GeneID" id="20236952"/>
<feature type="compositionally biased region" description="Polar residues" evidence="1">
    <location>
        <begin position="375"/>
        <end position="393"/>
    </location>
</feature>
<feature type="compositionally biased region" description="Pro residues" evidence="1">
    <location>
        <begin position="266"/>
        <end position="279"/>
    </location>
</feature>
<dbReference type="KEGG" id="lgi:LOTGIDRAFT_156166"/>
<dbReference type="PANTHER" id="PTHR45691">
    <property type="entry name" value="PROTEIN DIAPHANOUS"/>
    <property type="match status" value="1"/>
</dbReference>
<accession>V4BBJ7</accession>
<feature type="compositionally biased region" description="Polar residues" evidence="1">
    <location>
        <begin position="213"/>
        <end position="222"/>
    </location>
</feature>
<dbReference type="EMBL" id="KB199651">
    <property type="protein sequence ID" value="ESP04926.1"/>
    <property type="molecule type" value="Genomic_DNA"/>
</dbReference>
<feature type="region of interest" description="Disordered" evidence="1">
    <location>
        <begin position="34"/>
        <end position="53"/>
    </location>
</feature>
<dbReference type="GO" id="GO:0030041">
    <property type="term" value="P:actin filament polymerization"/>
    <property type="evidence" value="ECO:0007669"/>
    <property type="project" value="TreeGrafter"/>
</dbReference>
<dbReference type="InterPro" id="IPR051412">
    <property type="entry name" value="Formin_Homology_Diaphanous_sf"/>
</dbReference>
<feature type="compositionally biased region" description="Polar residues" evidence="1">
    <location>
        <begin position="325"/>
        <end position="338"/>
    </location>
</feature>
<proteinExistence type="predicted"/>
<organism evidence="2 3">
    <name type="scientific">Lottia gigantea</name>
    <name type="common">Giant owl limpet</name>
    <dbReference type="NCBI Taxonomy" id="225164"/>
    <lineage>
        <taxon>Eukaryota</taxon>
        <taxon>Metazoa</taxon>
        <taxon>Spiralia</taxon>
        <taxon>Lophotrochozoa</taxon>
        <taxon>Mollusca</taxon>
        <taxon>Gastropoda</taxon>
        <taxon>Patellogastropoda</taxon>
        <taxon>Lottioidea</taxon>
        <taxon>Lottiidae</taxon>
        <taxon>Lottia</taxon>
    </lineage>
</organism>
<evidence type="ECO:0000256" key="1">
    <source>
        <dbReference type="SAM" id="MobiDB-lite"/>
    </source>
</evidence>
<evidence type="ECO:0000313" key="3">
    <source>
        <dbReference type="Proteomes" id="UP000030746"/>
    </source>
</evidence>
<keyword evidence="3" id="KW-1185">Reference proteome</keyword>
<feature type="region of interest" description="Disordered" evidence="1">
    <location>
        <begin position="60"/>
        <end position="141"/>
    </location>
</feature>
<protein>
    <submittedName>
        <fullName evidence="2">Uncharacterized protein</fullName>
    </submittedName>
</protein>
<name>V4BBJ7_LOTGI</name>